<feature type="region of interest" description="Disordered" evidence="4">
    <location>
        <begin position="772"/>
        <end position="912"/>
    </location>
</feature>
<feature type="compositionally biased region" description="Basic and acidic residues" evidence="4">
    <location>
        <begin position="795"/>
        <end position="814"/>
    </location>
</feature>
<evidence type="ECO:0000256" key="5">
    <source>
        <dbReference type="SAM" id="SignalP"/>
    </source>
</evidence>
<dbReference type="InterPro" id="IPR050439">
    <property type="entry name" value="ADAMTS_ADAMTS-like"/>
</dbReference>
<protein>
    <recommendedName>
        <fullName evidence="6">EGF-like domain-containing protein</fullName>
    </recommendedName>
</protein>
<dbReference type="Pfam" id="PF19030">
    <property type="entry name" value="TSP1_ADAMTS"/>
    <property type="match status" value="3"/>
</dbReference>
<dbReference type="PANTHER" id="PTHR13723">
    <property type="entry name" value="ADAMTS A DISINTEGRIN AND METALLOPROTEASE WITH THROMBOSPONDIN MOTIFS PROTEASE"/>
    <property type="match status" value="1"/>
</dbReference>
<evidence type="ECO:0000259" key="6">
    <source>
        <dbReference type="PROSITE" id="PS50026"/>
    </source>
</evidence>
<keyword evidence="5" id="KW-0732">Signal</keyword>
<gene>
    <name evidence="7" type="ORF">TCHU04912_LOCUS14644</name>
</gene>
<dbReference type="PROSITE" id="PS51257">
    <property type="entry name" value="PROKAR_LIPOPROTEIN"/>
    <property type="match status" value="1"/>
</dbReference>
<dbReference type="PROSITE" id="PS50026">
    <property type="entry name" value="EGF_3"/>
    <property type="match status" value="1"/>
</dbReference>
<feature type="signal peptide" evidence="5">
    <location>
        <begin position="1"/>
        <end position="43"/>
    </location>
</feature>
<feature type="chain" id="PRO_5030974660" description="EGF-like domain-containing protein" evidence="5">
    <location>
        <begin position="44"/>
        <end position="997"/>
    </location>
</feature>
<comment type="subcellular location">
    <subcellularLocation>
        <location evidence="1">Secreted</location>
    </subcellularLocation>
</comment>
<evidence type="ECO:0000313" key="7">
    <source>
        <dbReference type="EMBL" id="CAD9212405.1"/>
    </source>
</evidence>
<organism evidence="7">
    <name type="scientific">Tetraselmis chuii</name>
    <dbReference type="NCBI Taxonomy" id="63592"/>
    <lineage>
        <taxon>Eukaryota</taxon>
        <taxon>Viridiplantae</taxon>
        <taxon>Chlorophyta</taxon>
        <taxon>core chlorophytes</taxon>
        <taxon>Chlorodendrophyceae</taxon>
        <taxon>Chlorodendrales</taxon>
        <taxon>Chlorodendraceae</taxon>
        <taxon>Tetraselmis</taxon>
    </lineage>
</organism>
<dbReference type="AlphaFoldDB" id="A0A7S1SXZ9"/>
<feature type="domain" description="EGF-like" evidence="6">
    <location>
        <begin position="412"/>
        <end position="448"/>
    </location>
</feature>
<keyword evidence="3" id="KW-0245">EGF-like domain</keyword>
<proteinExistence type="predicted"/>
<accession>A0A7S1SXZ9</accession>
<keyword evidence="2" id="KW-0964">Secreted</keyword>
<dbReference type="InterPro" id="IPR000742">
    <property type="entry name" value="EGF"/>
</dbReference>
<dbReference type="InterPro" id="IPR036383">
    <property type="entry name" value="TSP1_rpt_sf"/>
</dbReference>
<dbReference type="EMBL" id="HBGG01028338">
    <property type="protein sequence ID" value="CAD9212405.1"/>
    <property type="molecule type" value="Transcribed_RNA"/>
</dbReference>
<dbReference type="SMART" id="SM00209">
    <property type="entry name" value="TSP1"/>
    <property type="match status" value="3"/>
</dbReference>
<comment type="caution">
    <text evidence="3">Lacks conserved residue(s) required for the propagation of feature annotation.</text>
</comment>
<dbReference type="Gene3D" id="2.20.100.10">
    <property type="entry name" value="Thrombospondin type-1 (TSP1) repeat"/>
    <property type="match status" value="3"/>
</dbReference>
<feature type="compositionally biased region" description="Basic and acidic residues" evidence="4">
    <location>
        <begin position="865"/>
        <end position="875"/>
    </location>
</feature>
<keyword evidence="3" id="KW-1015">Disulfide bond</keyword>
<dbReference type="PROSITE" id="PS50092">
    <property type="entry name" value="TSP1"/>
    <property type="match status" value="3"/>
</dbReference>
<evidence type="ECO:0000256" key="1">
    <source>
        <dbReference type="ARBA" id="ARBA00004613"/>
    </source>
</evidence>
<feature type="disulfide bond" evidence="3">
    <location>
        <begin position="438"/>
        <end position="447"/>
    </location>
</feature>
<dbReference type="PROSITE" id="PS00022">
    <property type="entry name" value="EGF_1"/>
    <property type="match status" value="1"/>
</dbReference>
<sequence>MRRPDIGGQTASSTAVRLERLRPHATLALALLLACCTPRRGAAQSLEGQWYAGAWGMCNATCGGGTQQRQLHCLARSGQVDPLRLLCGPEPDDTPLSQPCNQQPCDFFYIDLEPWSKCSDSCGVGYRSRDLNCLAGDGLPASSESLCAALLPDTSVAEPCNTAPCPEDTAYWQVGDWGECSEECGVGNTTRIVECLTPGGAPGNNCPGLKPPTFAPCLIQPCDDACSECGIHTSYCDTRGLCVCETGWHGRRCTVPLDCDSGVLDRSGVCCVSGVLDSTGECCVGRSSSGNDKDGVSPAPPVTDSMGLCCPSATERDACGVCGGSATAVDVRGVCCTGVLDAGGHCCSSGTLDACGVCNGDASNTCASTVCGDRKCEGREGVRYLVASDVCSADCPIVATSCPAAANPALGITDLVTELLPCAGNGICRRGSGGRCECNKGYSGSSCTSCEAGWELAPSGLCVPKTNVVDRDDAPLATPWSVAPSQVVDDDDLPLSTLATVGIVVGGGIMLCAAFALWAVCCLRDRATDGLQLYPVDERMTGNDYAAAASTSYNSAQYGAMNKALPLLASTTTSQPFPAGVVTVMTSNAVTYNKPGSATGGGWTGMFSVGPRTQSAGTIVTMMPPGSATEEPLPHHYHHGLGGWTNFAQPSALYGFDGTVTRQYSPNVGQQHHYDGVSMPVPPMTPPWDKVRPIHYNSATGAMIMYDEELQQPHSLELSNWSDTFQKYDETSTDAAPEWLADRALSAREVINEEMEGEDELDALSLDDKNAATGETFKRPTRSRMAMARSSTVRFGRDSDKSGRGEVLDGEKRKSMFSGKSRQGESSRRSGWFTGDDDSSEERSLRRGRSMLATLSRKFKSMMNGERDSELDGDPKASSSKRLFASATRGRLAGASSVPSEGGGLTRSNTRKSSVQFGDMQGAIQSIPLQPSMPEIWAPSRGEIQAAMSDSESVYDGSPSMMAAARGTEGMAGMNADFWMGGNVTDDNNGQNNDEIQ</sequence>
<evidence type="ECO:0000256" key="3">
    <source>
        <dbReference type="PROSITE-ProRule" id="PRU00076"/>
    </source>
</evidence>
<dbReference type="GO" id="GO:0005576">
    <property type="term" value="C:extracellular region"/>
    <property type="evidence" value="ECO:0007669"/>
    <property type="project" value="UniProtKB-SubCell"/>
</dbReference>
<evidence type="ECO:0000256" key="4">
    <source>
        <dbReference type="SAM" id="MobiDB-lite"/>
    </source>
</evidence>
<dbReference type="InterPro" id="IPR000884">
    <property type="entry name" value="TSP1_rpt"/>
</dbReference>
<evidence type="ECO:0000256" key="2">
    <source>
        <dbReference type="ARBA" id="ARBA00022525"/>
    </source>
</evidence>
<reference evidence="7" key="1">
    <citation type="submission" date="2021-01" db="EMBL/GenBank/DDBJ databases">
        <authorList>
            <person name="Corre E."/>
            <person name="Pelletier E."/>
            <person name="Niang G."/>
            <person name="Scheremetjew M."/>
            <person name="Finn R."/>
            <person name="Kale V."/>
            <person name="Holt S."/>
            <person name="Cochrane G."/>
            <person name="Meng A."/>
            <person name="Brown T."/>
            <person name="Cohen L."/>
        </authorList>
    </citation>
    <scope>NUCLEOTIDE SEQUENCE</scope>
    <source>
        <strain evidence="7">PLY429</strain>
    </source>
</reference>
<dbReference type="SUPFAM" id="SSF82895">
    <property type="entry name" value="TSP-1 type 1 repeat"/>
    <property type="match status" value="3"/>
</dbReference>
<name>A0A7S1SXZ9_9CHLO</name>